<evidence type="ECO:0000256" key="1">
    <source>
        <dbReference type="SAM" id="MobiDB-lite"/>
    </source>
</evidence>
<evidence type="ECO:0000313" key="2">
    <source>
        <dbReference type="EMBL" id="MCZ4089079.1"/>
    </source>
</evidence>
<organism evidence="2 3">
    <name type="scientific">Sinorhizobium psoraleae</name>
    <dbReference type="NCBI Taxonomy" id="520838"/>
    <lineage>
        <taxon>Bacteria</taxon>
        <taxon>Pseudomonadati</taxon>
        <taxon>Pseudomonadota</taxon>
        <taxon>Alphaproteobacteria</taxon>
        <taxon>Hyphomicrobiales</taxon>
        <taxon>Rhizobiaceae</taxon>
        <taxon>Sinorhizobium/Ensifer group</taxon>
        <taxon>Sinorhizobium</taxon>
    </lineage>
</organism>
<dbReference type="Proteomes" id="UP001079430">
    <property type="component" value="Unassembled WGS sequence"/>
</dbReference>
<comment type="caution">
    <text evidence="2">The sequence shown here is derived from an EMBL/GenBank/DDBJ whole genome shotgun (WGS) entry which is preliminary data.</text>
</comment>
<protein>
    <submittedName>
        <fullName evidence="2">Uncharacterized protein</fullName>
    </submittedName>
</protein>
<feature type="region of interest" description="Disordered" evidence="1">
    <location>
        <begin position="126"/>
        <end position="155"/>
    </location>
</feature>
<reference evidence="2" key="1">
    <citation type="submission" date="2022-10" db="EMBL/GenBank/DDBJ databases">
        <title>Whole genome sequencing of three plant growth promoting bacteria isolated from Vachellia tortilis subsp. raddiana in Morocco.</title>
        <authorList>
            <person name="Hnini M."/>
            <person name="Zouagui R."/>
            <person name="Zouagui H."/>
            <person name="Chemao Elfihri M.-W."/>
            <person name="Ibrahimi A."/>
            <person name="Sbabou L."/>
            <person name="Aurag J."/>
        </authorList>
    </citation>
    <scope>NUCLEOTIDE SEQUENCE</scope>
    <source>
        <strain evidence="2">LMR678</strain>
    </source>
</reference>
<dbReference type="EMBL" id="JAPVOI010000003">
    <property type="protein sequence ID" value="MCZ4089079.1"/>
    <property type="molecule type" value="Genomic_DNA"/>
</dbReference>
<gene>
    <name evidence="2" type="ORF">O3W52_03075</name>
</gene>
<dbReference type="InterPro" id="IPR056909">
    <property type="entry name" value="SU10_portal"/>
</dbReference>
<name>A0ABT4KB53_9HYPH</name>
<dbReference type="Pfam" id="PF23899">
    <property type="entry name" value="SU10_portal"/>
    <property type="match status" value="1"/>
</dbReference>
<keyword evidence="3" id="KW-1185">Reference proteome</keyword>
<dbReference type="RefSeq" id="WP_269275405.1">
    <property type="nucleotide sequence ID" value="NZ_JAPVOI010000003.1"/>
</dbReference>
<sequence length="155" mass="17150">MVKIVVDLLIQNPDEAAELISRLTNQAIPLDEFSTDYDMETSVAFGAMSRDQSTQQLSNLLAWQMQVKQSGMQFVQDQHIYATMTKLTETAGFKTPACSSPIPRPFRPAAAPAACRSERRYYPSRDCKGTTEGAIRRSGPSIPNGKTYRRTGLGT</sequence>
<proteinExistence type="predicted"/>
<evidence type="ECO:0000313" key="3">
    <source>
        <dbReference type="Proteomes" id="UP001079430"/>
    </source>
</evidence>
<accession>A0ABT4KB53</accession>